<organism evidence="2 3">
    <name type="scientific">Salinimonas iocasae</name>
    <dbReference type="NCBI Taxonomy" id="2572577"/>
    <lineage>
        <taxon>Bacteria</taxon>
        <taxon>Pseudomonadati</taxon>
        <taxon>Pseudomonadota</taxon>
        <taxon>Gammaproteobacteria</taxon>
        <taxon>Alteromonadales</taxon>
        <taxon>Alteromonadaceae</taxon>
        <taxon>Alteromonas/Salinimonas group</taxon>
        <taxon>Salinimonas</taxon>
    </lineage>
</organism>
<gene>
    <name evidence="2" type="ORF">FBQ74_15945</name>
</gene>
<dbReference type="AlphaFoldDB" id="A0A5B7YH44"/>
<dbReference type="RefSeq" id="WP_139757600.1">
    <property type="nucleotide sequence ID" value="NZ_CP039852.1"/>
</dbReference>
<evidence type="ECO:0000313" key="3">
    <source>
        <dbReference type="Proteomes" id="UP000304912"/>
    </source>
</evidence>
<dbReference type="KEGG" id="salk:FBQ74_15945"/>
<accession>A0A5B7YH44</accession>
<name>A0A5B7YH44_9ALTE</name>
<dbReference type="EMBL" id="CP039852">
    <property type="protein sequence ID" value="QCZ94868.1"/>
    <property type="molecule type" value="Genomic_DNA"/>
</dbReference>
<protein>
    <submittedName>
        <fullName evidence="2">Uncharacterized protein</fullName>
    </submittedName>
</protein>
<dbReference type="OrthoDB" id="9829807at2"/>
<proteinExistence type="predicted"/>
<evidence type="ECO:0000256" key="1">
    <source>
        <dbReference type="SAM" id="MobiDB-lite"/>
    </source>
</evidence>
<dbReference type="Proteomes" id="UP000304912">
    <property type="component" value="Chromosome"/>
</dbReference>
<sequence length="187" mass="21474">MTLNQLPTYATSLIQAQRDSHFSTNTIPRPKRCDTSTAFSSDAESQREHSHQNARAYHDAILNTRRRRKYDAPRVVYSSETDSLPQQQWRQAATEARRAPVKGLYAGATARHQIDGAIEQLRQKALLLQLLIMNNPDGFMSATSRILFERLTHVQHILQNEVEHEAERLRHFQPETDRCGNLIDEVS</sequence>
<keyword evidence="3" id="KW-1185">Reference proteome</keyword>
<reference evidence="2 3" key="1">
    <citation type="submission" date="2019-04" db="EMBL/GenBank/DDBJ databases">
        <title>Salinimonas iocasae sp. nov., a halophilic bacterium isolated from the outer tube casing of tubeworms in Okinawa Trough.</title>
        <authorList>
            <person name="Zhang H."/>
            <person name="Wang H."/>
            <person name="Li C."/>
        </authorList>
    </citation>
    <scope>NUCLEOTIDE SEQUENCE [LARGE SCALE GENOMIC DNA]</scope>
    <source>
        <strain evidence="2 3">KX18D6</strain>
    </source>
</reference>
<feature type="region of interest" description="Disordered" evidence="1">
    <location>
        <begin position="21"/>
        <end position="53"/>
    </location>
</feature>
<evidence type="ECO:0000313" key="2">
    <source>
        <dbReference type="EMBL" id="QCZ94868.1"/>
    </source>
</evidence>